<dbReference type="PANTHER" id="PTHR32176:SF120">
    <property type="entry name" value="PATATIN"/>
    <property type="match status" value="1"/>
</dbReference>
<keyword evidence="9" id="KW-1185">Reference proteome</keyword>
<dbReference type="Pfam" id="PF01734">
    <property type="entry name" value="Patatin"/>
    <property type="match status" value="1"/>
</dbReference>
<accession>A0A8I6XD72</accession>
<keyword evidence="6" id="KW-0378">Hydrolase</keyword>
<organism evidence="8 9">
    <name type="scientific">Hordeum vulgare subsp. vulgare</name>
    <name type="common">Domesticated barley</name>
    <dbReference type="NCBI Taxonomy" id="112509"/>
    <lineage>
        <taxon>Eukaryota</taxon>
        <taxon>Viridiplantae</taxon>
        <taxon>Streptophyta</taxon>
        <taxon>Embryophyta</taxon>
        <taxon>Tracheophyta</taxon>
        <taxon>Spermatophyta</taxon>
        <taxon>Magnoliopsida</taxon>
        <taxon>Liliopsida</taxon>
        <taxon>Poales</taxon>
        <taxon>Poaceae</taxon>
        <taxon>BOP clade</taxon>
        <taxon>Pooideae</taxon>
        <taxon>Triticodae</taxon>
        <taxon>Triticeae</taxon>
        <taxon>Hordeinae</taxon>
        <taxon>Hordeum</taxon>
    </lineage>
</organism>
<comment type="function">
    <text evidence="6">Lipolytic acyl hydrolase (LAH).</text>
</comment>
<comment type="function">
    <text evidence="4">Possesses non-specific lipolytic acyl hydrolase (LAH) activity. Hydrolyzes phospholipids as well as galactolipids. May play a role in disease resistance.</text>
</comment>
<keyword evidence="3 6" id="KW-0443">Lipid metabolism</keyword>
<name>A0A8I6XD72_HORVV</name>
<evidence type="ECO:0000313" key="9">
    <source>
        <dbReference type="Proteomes" id="UP000011116"/>
    </source>
</evidence>
<proteinExistence type="inferred from homology"/>
<dbReference type="GO" id="GO:0006952">
    <property type="term" value="P:defense response"/>
    <property type="evidence" value="ECO:0007669"/>
    <property type="project" value="UniProtKB-KW"/>
</dbReference>
<dbReference type="EnsemblPlants" id="HORVU.MOREX.r3.4HG0348530.1">
    <property type="protein sequence ID" value="HORVU.MOREX.r3.4HG0348530.1"/>
    <property type="gene ID" value="HORVU.MOREX.r3.4HG0348530"/>
</dbReference>
<reference evidence="8" key="2">
    <citation type="submission" date="2020-10" db="EMBL/GenBank/DDBJ databases">
        <authorList>
            <person name="Scholz U."/>
            <person name="Mascher M."/>
            <person name="Fiebig A."/>
        </authorList>
    </citation>
    <scope>NUCLEOTIDE SEQUENCE [LARGE SCALE GENOMIC DNA]</scope>
    <source>
        <strain evidence="8">cv. Morex</strain>
    </source>
</reference>
<evidence type="ECO:0000256" key="6">
    <source>
        <dbReference type="RuleBase" id="RU361262"/>
    </source>
</evidence>
<dbReference type="GO" id="GO:0004620">
    <property type="term" value="F:phospholipase activity"/>
    <property type="evidence" value="ECO:0000318"/>
    <property type="project" value="GO_Central"/>
</dbReference>
<dbReference type="GO" id="GO:0047372">
    <property type="term" value="F:monoacylglycerol lipase activity"/>
    <property type="evidence" value="ECO:0000318"/>
    <property type="project" value="GO_Central"/>
</dbReference>
<evidence type="ECO:0000256" key="3">
    <source>
        <dbReference type="ARBA" id="ARBA00023098"/>
    </source>
</evidence>
<dbReference type="PANTHER" id="PTHR32176">
    <property type="entry name" value="XYLOSE ISOMERASE"/>
    <property type="match status" value="1"/>
</dbReference>
<dbReference type="SUPFAM" id="SSF52151">
    <property type="entry name" value="FabD/lysophospholipase-like"/>
    <property type="match status" value="1"/>
</dbReference>
<keyword evidence="2" id="KW-0611">Plant defense</keyword>
<comment type="caution">
    <text evidence="5">Lacks conserved residue(s) required for the propagation of feature annotation.</text>
</comment>
<dbReference type="GO" id="GO:0016042">
    <property type="term" value="P:lipid catabolic process"/>
    <property type="evidence" value="ECO:0007669"/>
    <property type="project" value="UniProtKB-KW"/>
</dbReference>
<dbReference type="EC" id="3.1.1.-" evidence="6"/>
<dbReference type="PROSITE" id="PS51635">
    <property type="entry name" value="PNPLA"/>
    <property type="match status" value="1"/>
</dbReference>
<protein>
    <recommendedName>
        <fullName evidence="6">Patatin</fullName>
        <ecNumber evidence="6">3.1.1.-</ecNumber>
    </recommendedName>
</protein>
<evidence type="ECO:0000256" key="5">
    <source>
        <dbReference type="PROSITE-ProRule" id="PRU01161"/>
    </source>
</evidence>
<evidence type="ECO:0000259" key="7">
    <source>
        <dbReference type="PROSITE" id="PS51635"/>
    </source>
</evidence>
<evidence type="ECO:0000313" key="8">
    <source>
        <dbReference type="EnsemblPlants" id="HORVU.MOREX.r3.4HG0348530.1"/>
    </source>
</evidence>
<evidence type="ECO:0000256" key="1">
    <source>
        <dbReference type="ARBA" id="ARBA00010240"/>
    </source>
</evidence>
<keyword evidence="6" id="KW-0442">Lipid degradation</keyword>
<feature type="short sequence motif" description="GXGXXG" evidence="5">
    <location>
        <begin position="26"/>
        <end position="31"/>
    </location>
</feature>
<reference evidence="8" key="3">
    <citation type="submission" date="2022-01" db="UniProtKB">
        <authorList>
            <consortium name="EnsemblPlants"/>
        </authorList>
    </citation>
    <scope>IDENTIFICATION</scope>
    <source>
        <strain evidence="8">subsp. vulgare</strain>
    </source>
</reference>
<reference evidence="9" key="1">
    <citation type="journal article" date="2012" name="Nature">
        <title>A physical, genetic and functional sequence assembly of the barley genome.</title>
        <authorList>
            <consortium name="The International Barley Genome Sequencing Consortium"/>
            <person name="Mayer K.F."/>
            <person name="Waugh R."/>
            <person name="Brown J.W."/>
            <person name="Schulman A."/>
            <person name="Langridge P."/>
            <person name="Platzer M."/>
            <person name="Fincher G.B."/>
            <person name="Muehlbauer G.J."/>
            <person name="Sato K."/>
            <person name="Close T.J."/>
            <person name="Wise R.P."/>
            <person name="Stein N."/>
        </authorList>
    </citation>
    <scope>NUCLEOTIDE SEQUENCE [LARGE SCALE GENOMIC DNA]</scope>
    <source>
        <strain evidence="9">cv. Morex</strain>
    </source>
</reference>
<feature type="domain" description="PNPLA" evidence="7">
    <location>
        <begin position="22"/>
        <end position="205"/>
    </location>
</feature>
<dbReference type="InterPro" id="IPR002641">
    <property type="entry name" value="PNPLA_dom"/>
</dbReference>
<comment type="domain">
    <text evidence="6">The nitrogen atoms of the two glycine residues in the GGXR motif define the oxyanion hole, and stabilize the oxyanion that forms during the nucleophilic attack by the catalytic serine during substrate cleavage.</text>
</comment>
<evidence type="ECO:0000256" key="4">
    <source>
        <dbReference type="ARBA" id="ARBA00025642"/>
    </source>
</evidence>
<dbReference type="SMR" id="A0A8I6XD72"/>
<evidence type="ECO:0000256" key="2">
    <source>
        <dbReference type="ARBA" id="ARBA00022821"/>
    </source>
</evidence>
<dbReference type="InterPro" id="IPR016035">
    <property type="entry name" value="Acyl_Trfase/lysoPLipase"/>
</dbReference>
<dbReference type="Gramene" id="HORVU.MOREX.r3.4HG0348530.1">
    <property type="protein sequence ID" value="HORVU.MOREX.r3.4HG0348530.1"/>
    <property type="gene ID" value="HORVU.MOREX.r3.4HG0348530"/>
</dbReference>
<dbReference type="Gene3D" id="3.40.1090.10">
    <property type="entry name" value="Cytosolic phospholipase A2 catalytic domain"/>
    <property type="match status" value="1"/>
</dbReference>
<dbReference type="Proteomes" id="UP000011116">
    <property type="component" value="Chromosome 4H"/>
</dbReference>
<comment type="similarity">
    <text evidence="1 6">Belongs to the patatin family.</text>
</comment>
<dbReference type="AlphaFoldDB" id="A0A8I6XD72"/>
<sequence length="209" mass="23503">METRKHILCRHPPTYGNLITILSIDGGGIRGIISGVALAFLESELQKLDGAEARLADYFDVLAGTSTRGPVTTLLTIPNKKRRPVFAAKDIQAFYMDHAPRIFPQLRGAFGRIMRILRSFSGPCYDGKYLHEVVRKKLGSGRLHQTLTNVVIPTFDIRRLQSIMFLSYEVKKKKKSTMDALLSDICLLITSRLKILMETPRSLILLMGE</sequence>